<feature type="region of interest" description="Disordered" evidence="9">
    <location>
        <begin position="85"/>
        <end position="105"/>
    </location>
</feature>
<keyword evidence="5" id="KW-0804">Transcription</keyword>
<evidence type="ECO:0000313" key="12">
    <source>
        <dbReference type="Proteomes" id="UP000821866"/>
    </source>
</evidence>
<feature type="region of interest" description="Disordered" evidence="9">
    <location>
        <begin position="119"/>
        <end position="155"/>
    </location>
</feature>
<dbReference type="GO" id="GO:0030154">
    <property type="term" value="P:cell differentiation"/>
    <property type="evidence" value="ECO:0007669"/>
    <property type="project" value="UniProtKB-KW"/>
</dbReference>
<keyword evidence="4" id="KW-0238">DNA-binding</keyword>
<evidence type="ECO:0000256" key="4">
    <source>
        <dbReference type="ARBA" id="ARBA00023125"/>
    </source>
</evidence>
<reference evidence="11" key="2">
    <citation type="submission" date="2021-09" db="EMBL/GenBank/DDBJ databases">
        <authorList>
            <person name="Jia N."/>
            <person name="Wang J."/>
            <person name="Shi W."/>
            <person name="Du L."/>
            <person name="Sun Y."/>
            <person name="Zhan W."/>
            <person name="Jiang J."/>
            <person name="Wang Q."/>
            <person name="Zhang B."/>
            <person name="Ji P."/>
            <person name="Sakyi L.B."/>
            <person name="Cui X."/>
            <person name="Yuan T."/>
            <person name="Jiang B."/>
            <person name="Yang W."/>
            <person name="Lam T.T.-Y."/>
            <person name="Chang Q."/>
            <person name="Ding S."/>
            <person name="Wang X."/>
            <person name="Zhu J."/>
            <person name="Ruan X."/>
            <person name="Zhao L."/>
            <person name="Wei J."/>
            <person name="Que T."/>
            <person name="Du C."/>
            <person name="Cheng J."/>
            <person name="Dai P."/>
            <person name="Han X."/>
            <person name="Huang E."/>
            <person name="Gao Y."/>
            <person name="Liu J."/>
            <person name="Shao H."/>
            <person name="Ye R."/>
            <person name="Li L."/>
            <person name="Wei W."/>
            <person name="Wang X."/>
            <person name="Wang C."/>
            <person name="Huo Q."/>
            <person name="Li W."/>
            <person name="Guo W."/>
            <person name="Chen H."/>
            <person name="Chen S."/>
            <person name="Zhou L."/>
            <person name="Zhou L."/>
            <person name="Ni X."/>
            <person name="Tian J."/>
            <person name="Zhou Y."/>
            <person name="Sheng Y."/>
            <person name="Liu T."/>
            <person name="Pan Y."/>
            <person name="Xia L."/>
            <person name="Li J."/>
            <person name="Zhao F."/>
            <person name="Cao W."/>
        </authorList>
    </citation>
    <scope>NUCLEOTIDE SEQUENCE</scope>
    <source>
        <strain evidence="11">Rmic-2018</strain>
        <tissue evidence="11">Larvae</tissue>
    </source>
</reference>
<proteinExistence type="predicted"/>
<evidence type="ECO:0000256" key="6">
    <source>
        <dbReference type="ARBA" id="ARBA00023242"/>
    </source>
</evidence>
<keyword evidence="2" id="KW-0221">Differentiation</keyword>
<evidence type="ECO:0000256" key="5">
    <source>
        <dbReference type="ARBA" id="ARBA00023163"/>
    </source>
</evidence>
<name>A0A9J6D8C2_RHIMP</name>
<feature type="compositionally biased region" description="Basic residues" evidence="9">
    <location>
        <begin position="119"/>
        <end position="131"/>
    </location>
</feature>
<dbReference type="AlphaFoldDB" id="A0A9J6D8C2"/>
<dbReference type="Gene3D" id="4.10.280.10">
    <property type="entry name" value="Helix-loop-helix DNA-binding domain"/>
    <property type="match status" value="1"/>
</dbReference>
<dbReference type="InterPro" id="IPR050283">
    <property type="entry name" value="E-box_TF_Regulators"/>
</dbReference>
<dbReference type="SMART" id="SM00353">
    <property type="entry name" value="HLH"/>
    <property type="match status" value="1"/>
</dbReference>
<keyword evidence="12" id="KW-1185">Reference proteome</keyword>
<sequence>MKVASFPPDMPHMPSVFHSAAPDDTCLPAPTADSHYAVLQASYQQCVSRQQQQQQQRHRSQHMPHVVVQHPVPQLLPNGDACHTRIHQQHKQQPQHRIQSSNTAEQHPCIGENLQVIAKRQRKQQQHHQNFKRSDSDCESSSSEGSRSRKRPCHSFEELQNQRMMANVRERARTQSLNEAFASLRKIIPTMPSDKLSKIQTLKLASMYISFLFEVLKSDETESKLSSQCSFIANEHLSYAFSVWRMEGEWSSL</sequence>
<dbReference type="FunFam" id="4.10.280.10:FF:000030">
    <property type="entry name" value="Twist transcription factor"/>
    <property type="match status" value="1"/>
</dbReference>
<organism evidence="11 12">
    <name type="scientific">Rhipicephalus microplus</name>
    <name type="common">Cattle tick</name>
    <name type="synonym">Boophilus microplus</name>
    <dbReference type="NCBI Taxonomy" id="6941"/>
    <lineage>
        <taxon>Eukaryota</taxon>
        <taxon>Metazoa</taxon>
        <taxon>Ecdysozoa</taxon>
        <taxon>Arthropoda</taxon>
        <taxon>Chelicerata</taxon>
        <taxon>Arachnida</taxon>
        <taxon>Acari</taxon>
        <taxon>Parasitiformes</taxon>
        <taxon>Ixodida</taxon>
        <taxon>Ixodoidea</taxon>
        <taxon>Ixodidae</taxon>
        <taxon>Rhipicephalinae</taxon>
        <taxon>Rhipicephalus</taxon>
        <taxon>Boophilus</taxon>
    </lineage>
</organism>
<dbReference type="GO" id="GO:0000981">
    <property type="term" value="F:DNA-binding transcription factor activity, RNA polymerase II-specific"/>
    <property type="evidence" value="ECO:0007669"/>
    <property type="project" value="TreeGrafter"/>
</dbReference>
<keyword evidence="6" id="KW-0539">Nucleus</keyword>
<feature type="compositionally biased region" description="Basic residues" evidence="9">
    <location>
        <begin position="85"/>
        <end position="94"/>
    </location>
</feature>
<evidence type="ECO:0000259" key="10">
    <source>
        <dbReference type="PROSITE" id="PS50888"/>
    </source>
</evidence>
<dbReference type="PROSITE" id="PS50888">
    <property type="entry name" value="BHLH"/>
    <property type="match status" value="1"/>
</dbReference>
<dbReference type="InterPro" id="IPR011598">
    <property type="entry name" value="bHLH_dom"/>
</dbReference>
<dbReference type="Proteomes" id="UP000821866">
    <property type="component" value="Chromosome 9"/>
</dbReference>
<protein>
    <recommendedName>
        <fullName evidence="8">Protein twist</fullName>
    </recommendedName>
</protein>
<dbReference type="PANTHER" id="PTHR23349">
    <property type="entry name" value="BASIC HELIX-LOOP-HELIX TRANSCRIPTION FACTOR, TWIST"/>
    <property type="match status" value="1"/>
</dbReference>
<reference evidence="11" key="1">
    <citation type="journal article" date="2020" name="Cell">
        <title>Large-Scale Comparative Analyses of Tick Genomes Elucidate Their Genetic Diversity and Vector Capacities.</title>
        <authorList>
            <consortium name="Tick Genome and Microbiome Consortium (TIGMIC)"/>
            <person name="Jia N."/>
            <person name="Wang J."/>
            <person name="Shi W."/>
            <person name="Du L."/>
            <person name="Sun Y."/>
            <person name="Zhan W."/>
            <person name="Jiang J.F."/>
            <person name="Wang Q."/>
            <person name="Zhang B."/>
            <person name="Ji P."/>
            <person name="Bell-Sakyi L."/>
            <person name="Cui X.M."/>
            <person name="Yuan T.T."/>
            <person name="Jiang B.G."/>
            <person name="Yang W.F."/>
            <person name="Lam T.T."/>
            <person name="Chang Q.C."/>
            <person name="Ding S.J."/>
            <person name="Wang X.J."/>
            <person name="Zhu J.G."/>
            <person name="Ruan X.D."/>
            <person name="Zhao L."/>
            <person name="Wei J.T."/>
            <person name="Ye R.Z."/>
            <person name="Que T.C."/>
            <person name="Du C.H."/>
            <person name="Zhou Y.H."/>
            <person name="Cheng J.X."/>
            <person name="Dai P.F."/>
            <person name="Guo W.B."/>
            <person name="Han X.H."/>
            <person name="Huang E.J."/>
            <person name="Li L.F."/>
            <person name="Wei W."/>
            <person name="Gao Y.C."/>
            <person name="Liu J.Z."/>
            <person name="Shao H.Z."/>
            <person name="Wang X."/>
            <person name="Wang C.C."/>
            <person name="Yang T.C."/>
            <person name="Huo Q.B."/>
            <person name="Li W."/>
            <person name="Chen H.Y."/>
            <person name="Chen S.E."/>
            <person name="Zhou L.G."/>
            <person name="Ni X.B."/>
            <person name="Tian J.H."/>
            <person name="Sheng Y."/>
            <person name="Liu T."/>
            <person name="Pan Y.S."/>
            <person name="Xia L.Y."/>
            <person name="Li J."/>
            <person name="Zhao F."/>
            <person name="Cao W.C."/>
        </authorList>
    </citation>
    <scope>NUCLEOTIDE SEQUENCE</scope>
    <source>
        <strain evidence="11">Rmic-2018</strain>
    </source>
</reference>
<dbReference type="PANTHER" id="PTHR23349:SF50">
    <property type="entry name" value="PROTEIN TWIST"/>
    <property type="match status" value="1"/>
</dbReference>
<evidence type="ECO:0000256" key="9">
    <source>
        <dbReference type="SAM" id="MobiDB-lite"/>
    </source>
</evidence>
<accession>A0A9J6D8C2</accession>
<feature type="domain" description="BHLH" evidence="10">
    <location>
        <begin position="161"/>
        <end position="212"/>
    </location>
</feature>
<evidence type="ECO:0000256" key="7">
    <source>
        <dbReference type="ARBA" id="ARBA00059086"/>
    </source>
</evidence>
<keyword evidence="1" id="KW-0217">Developmental protein</keyword>
<evidence type="ECO:0000313" key="11">
    <source>
        <dbReference type="EMBL" id="KAH8010242.1"/>
    </source>
</evidence>
<dbReference type="InterPro" id="IPR036638">
    <property type="entry name" value="HLH_DNA-bd_sf"/>
</dbReference>
<evidence type="ECO:0000256" key="2">
    <source>
        <dbReference type="ARBA" id="ARBA00022782"/>
    </source>
</evidence>
<dbReference type="SUPFAM" id="SSF47459">
    <property type="entry name" value="HLH, helix-loop-helix DNA-binding domain"/>
    <property type="match status" value="1"/>
</dbReference>
<evidence type="ECO:0000256" key="1">
    <source>
        <dbReference type="ARBA" id="ARBA00022473"/>
    </source>
</evidence>
<keyword evidence="3" id="KW-0805">Transcription regulation</keyword>
<dbReference type="GO" id="GO:0000977">
    <property type="term" value="F:RNA polymerase II transcription regulatory region sequence-specific DNA binding"/>
    <property type="evidence" value="ECO:0007669"/>
    <property type="project" value="TreeGrafter"/>
</dbReference>
<comment type="function">
    <text evidence="7">Involved in the establishment and dorsoventral patterning of germ layers in the embryo.</text>
</comment>
<comment type="caution">
    <text evidence="11">The sequence shown here is derived from an EMBL/GenBank/DDBJ whole genome shotgun (WGS) entry which is preliminary data.</text>
</comment>
<evidence type="ECO:0000256" key="3">
    <source>
        <dbReference type="ARBA" id="ARBA00023015"/>
    </source>
</evidence>
<dbReference type="VEuPathDB" id="VectorBase:LOC119178565"/>
<dbReference type="Pfam" id="PF00010">
    <property type="entry name" value="HLH"/>
    <property type="match status" value="1"/>
</dbReference>
<gene>
    <name evidence="11" type="ORF">HPB51_026294</name>
</gene>
<evidence type="ECO:0000256" key="8">
    <source>
        <dbReference type="ARBA" id="ARBA00072365"/>
    </source>
</evidence>
<dbReference type="GO" id="GO:0046983">
    <property type="term" value="F:protein dimerization activity"/>
    <property type="evidence" value="ECO:0007669"/>
    <property type="project" value="InterPro"/>
</dbReference>
<dbReference type="EMBL" id="JABSTU010000011">
    <property type="protein sequence ID" value="KAH8010242.1"/>
    <property type="molecule type" value="Genomic_DNA"/>
</dbReference>